<keyword evidence="6 7" id="KW-0472">Membrane</keyword>
<reference evidence="11" key="1">
    <citation type="submission" date="2023-07" db="EMBL/GenBank/DDBJ databases">
        <title>30 novel species of actinomycetes from the DSMZ collection.</title>
        <authorList>
            <person name="Nouioui I."/>
        </authorList>
    </citation>
    <scope>NUCLEOTIDE SEQUENCE [LARGE SCALE GENOMIC DNA]</scope>
    <source>
        <strain evidence="11">DSM 41886</strain>
    </source>
</reference>
<dbReference type="PANTHER" id="PTHR30043">
    <property type="entry name" value="PHOSPHONATES TRANSPORT SYSTEM PERMEASE PROTEIN"/>
    <property type="match status" value="1"/>
</dbReference>
<dbReference type="NCBIfam" id="TIGR01097">
    <property type="entry name" value="PhnE"/>
    <property type="match status" value="2"/>
</dbReference>
<evidence type="ECO:0000256" key="1">
    <source>
        <dbReference type="ARBA" id="ARBA00004651"/>
    </source>
</evidence>
<evidence type="ECO:0000259" key="9">
    <source>
        <dbReference type="PROSITE" id="PS50928"/>
    </source>
</evidence>
<evidence type="ECO:0000313" key="10">
    <source>
        <dbReference type="EMBL" id="MDT0446599.1"/>
    </source>
</evidence>
<protein>
    <submittedName>
        <fullName evidence="10">Phosphonate ABC transporter, permease protein PhnE</fullName>
    </submittedName>
</protein>
<feature type="transmembrane region" description="Helical" evidence="7">
    <location>
        <begin position="254"/>
        <end position="271"/>
    </location>
</feature>
<evidence type="ECO:0000256" key="5">
    <source>
        <dbReference type="ARBA" id="ARBA00022989"/>
    </source>
</evidence>
<feature type="transmembrane region" description="Helical" evidence="7">
    <location>
        <begin position="222"/>
        <end position="242"/>
    </location>
</feature>
<comment type="similarity">
    <text evidence="7">Belongs to the binding-protein-dependent transport system permease family.</text>
</comment>
<keyword evidence="11" id="KW-1185">Reference proteome</keyword>
<evidence type="ECO:0000313" key="11">
    <source>
        <dbReference type="Proteomes" id="UP001183615"/>
    </source>
</evidence>
<name>A0ABU2SDW8_9ACTN</name>
<feature type="transmembrane region" description="Helical" evidence="7">
    <location>
        <begin position="396"/>
        <end position="422"/>
    </location>
</feature>
<dbReference type="EMBL" id="JAVREV010000020">
    <property type="protein sequence ID" value="MDT0446599.1"/>
    <property type="molecule type" value="Genomic_DNA"/>
</dbReference>
<evidence type="ECO:0000256" key="8">
    <source>
        <dbReference type="SAM" id="MobiDB-lite"/>
    </source>
</evidence>
<dbReference type="SUPFAM" id="SSF161098">
    <property type="entry name" value="MetI-like"/>
    <property type="match status" value="2"/>
</dbReference>
<evidence type="ECO:0000256" key="3">
    <source>
        <dbReference type="ARBA" id="ARBA00022475"/>
    </source>
</evidence>
<dbReference type="Pfam" id="PF00528">
    <property type="entry name" value="BPD_transp_1"/>
    <property type="match status" value="2"/>
</dbReference>
<feature type="compositionally biased region" description="Basic and acidic residues" evidence="8">
    <location>
        <begin position="1"/>
        <end position="23"/>
    </location>
</feature>
<dbReference type="PANTHER" id="PTHR30043:SF1">
    <property type="entry name" value="ABC TRANSPORT SYSTEM PERMEASE PROTEIN P69"/>
    <property type="match status" value="1"/>
</dbReference>
<evidence type="ECO:0000256" key="6">
    <source>
        <dbReference type="ARBA" id="ARBA00023136"/>
    </source>
</evidence>
<evidence type="ECO:0000256" key="7">
    <source>
        <dbReference type="RuleBase" id="RU363032"/>
    </source>
</evidence>
<organism evidence="10 11">
    <name type="scientific">Streptomyces johnsoniae</name>
    <dbReference type="NCBI Taxonomy" id="3075532"/>
    <lineage>
        <taxon>Bacteria</taxon>
        <taxon>Bacillati</taxon>
        <taxon>Actinomycetota</taxon>
        <taxon>Actinomycetes</taxon>
        <taxon>Kitasatosporales</taxon>
        <taxon>Streptomycetaceae</taxon>
        <taxon>Streptomyces</taxon>
    </lineage>
</organism>
<feature type="transmembrane region" description="Helical" evidence="7">
    <location>
        <begin position="531"/>
        <end position="550"/>
    </location>
</feature>
<dbReference type="InterPro" id="IPR035906">
    <property type="entry name" value="MetI-like_sf"/>
</dbReference>
<evidence type="ECO:0000256" key="4">
    <source>
        <dbReference type="ARBA" id="ARBA00022692"/>
    </source>
</evidence>
<keyword evidence="4 7" id="KW-0812">Transmembrane</keyword>
<feature type="transmembrane region" description="Helical" evidence="7">
    <location>
        <begin position="31"/>
        <end position="51"/>
    </location>
</feature>
<feature type="transmembrane region" description="Helical" evidence="7">
    <location>
        <begin position="562"/>
        <end position="582"/>
    </location>
</feature>
<gene>
    <name evidence="10" type="primary">phnE</name>
    <name evidence="10" type="ORF">RM779_28970</name>
</gene>
<feature type="transmembrane region" description="Helical" evidence="7">
    <location>
        <begin position="88"/>
        <end position="115"/>
    </location>
</feature>
<comment type="caution">
    <text evidence="10">The sequence shown here is derived from an EMBL/GenBank/DDBJ whole genome shotgun (WGS) entry which is preliminary data.</text>
</comment>
<feature type="region of interest" description="Disordered" evidence="8">
    <location>
        <begin position="1"/>
        <end position="26"/>
    </location>
</feature>
<keyword evidence="5 7" id="KW-1133">Transmembrane helix</keyword>
<dbReference type="Proteomes" id="UP001183615">
    <property type="component" value="Unassembled WGS sequence"/>
</dbReference>
<accession>A0ABU2SDW8</accession>
<dbReference type="CDD" id="cd06261">
    <property type="entry name" value="TM_PBP2"/>
    <property type="match status" value="2"/>
</dbReference>
<keyword evidence="2 7" id="KW-0813">Transport</keyword>
<comment type="subcellular location">
    <subcellularLocation>
        <location evidence="1 7">Cell membrane</location>
        <topology evidence="1 7">Multi-pass membrane protein</topology>
    </subcellularLocation>
</comment>
<dbReference type="Gene3D" id="1.10.3720.10">
    <property type="entry name" value="MetI-like"/>
    <property type="match status" value="2"/>
</dbReference>
<keyword evidence="3" id="KW-1003">Cell membrane</keyword>
<dbReference type="PROSITE" id="PS50928">
    <property type="entry name" value="ABC_TM1"/>
    <property type="match status" value="2"/>
</dbReference>
<dbReference type="InterPro" id="IPR005769">
    <property type="entry name" value="PhnE/PtxC"/>
</dbReference>
<dbReference type="RefSeq" id="WP_311620747.1">
    <property type="nucleotide sequence ID" value="NZ_JAVREV010000020.1"/>
</dbReference>
<proteinExistence type="inferred from homology"/>
<sequence>MSVQTRPDRRPPAGAPAREERRRTVARPTPAGLGATFALLLCVGGGVWAFAELQLNVATVVDSAGNVRDFLERMLPLRFPPVGELLDLTWQTLAIVIAATALSVLLSVPLGLLAARNTTPGGSVRSASRALIVLARAIPDVVFAIAAFRVFGLGAMTGVVAMGLHSVGMVGKLYADAFEEIDEGPRDALRAAGAGRLQQIAGAVLPQALPSLVATALHRLDINLRVSVVLGFVGVNGLGYALSNAIARLDYQEAMGIALVVLLLCFAAEAVSGKIRRSLLREVAEAPRAGVLKRVVGGRVLGRRLAARTGARRHEPVPAGPRGAGIRRRASPPWDAGRVRRAVVTALTCALVVASGVRAGISPDALARGAESLLPTIGDFLPPSTGGIGDMLLENLWITVQIALAGTLIGVVLALPLGALAARNVVPSPAVAQFFRSLILLVRGLPELVLAIVFVVVTGLGPVAGAFALGIGSVGLLGKLVADSLEEVDPGPARAVLATGAGRGQVFFTAVLPRAWPTVLAHLLYTLDVNIRSATLLGIVGAGGIGYDLLNAARVQQFDVVTVIVLMVLAVVLFVEGLALWVRKVFA</sequence>
<feature type="domain" description="ABC transmembrane type-1" evidence="9">
    <location>
        <begin position="396"/>
        <end position="579"/>
    </location>
</feature>
<dbReference type="InterPro" id="IPR000515">
    <property type="entry name" value="MetI-like"/>
</dbReference>
<evidence type="ECO:0000256" key="2">
    <source>
        <dbReference type="ARBA" id="ARBA00022448"/>
    </source>
</evidence>
<feature type="domain" description="ABC transmembrane type-1" evidence="9">
    <location>
        <begin position="89"/>
        <end position="272"/>
    </location>
</feature>